<name>A0ABZ2KEZ6_9BACT</name>
<dbReference type="CDD" id="cd02209">
    <property type="entry name" value="cupin_XRE_C"/>
    <property type="match status" value="1"/>
</dbReference>
<dbReference type="EMBL" id="CP089982">
    <property type="protein sequence ID" value="WXA97154.1"/>
    <property type="molecule type" value="Genomic_DNA"/>
</dbReference>
<keyword evidence="4" id="KW-1185">Reference proteome</keyword>
<evidence type="ECO:0000256" key="1">
    <source>
        <dbReference type="ARBA" id="ARBA00023125"/>
    </source>
</evidence>
<dbReference type="Gene3D" id="1.10.260.40">
    <property type="entry name" value="lambda repressor-like DNA-binding domains"/>
    <property type="match status" value="1"/>
</dbReference>
<dbReference type="InterPro" id="IPR013096">
    <property type="entry name" value="Cupin_2"/>
</dbReference>
<dbReference type="PANTHER" id="PTHR46797">
    <property type="entry name" value="HTH-TYPE TRANSCRIPTIONAL REGULATOR"/>
    <property type="match status" value="1"/>
</dbReference>
<keyword evidence="1" id="KW-0238">DNA-binding</keyword>
<dbReference type="Gene3D" id="2.60.120.10">
    <property type="entry name" value="Jelly Rolls"/>
    <property type="match status" value="1"/>
</dbReference>
<dbReference type="SUPFAM" id="SSF47413">
    <property type="entry name" value="lambda repressor-like DNA-binding domains"/>
    <property type="match status" value="1"/>
</dbReference>
<dbReference type="Proteomes" id="UP001379533">
    <property type="component" value="Chromosome"/>
</dbReference>
<organism evidence="3 4">
    <name type="scientific">Pendulispora brunnea</name>
    <dbReference type="NCBI Taxonomy" id="2905690"/>
    <lineage>
        <taxon>Bacteria</taxon>
        <taxon>Pseudomonadati</taxon>
        <taxon>Myxococcota</taxon>
        <taxon>Myxococcia</taxon>
        <taxon>Myxococcales</taxon>
        <taxon>Sorangiineae</taxon>
        <taxon>Pendulisporaceae</taxon>
        <taxon>Pendulispora</taxon>
    </lineage>
</organism>
<dbReference type="Pfam" id="PF07883">
    <property type="entry name" value="Cupin_2"/>
    <property type="match status" value="1"/>
</dbReference>
<proteinExistence type="predicted"/>
<protein>
    <submittedName>
        <fullName evidence="3">XRE family transcriptional regulator</fullName>
    </submittedName>
</protein>
<dbReference type="InterPro" id="IPR001387">
    <property type="entry name" value="Cro/C1-type_HTH"/>
</dbReference>
<evidence type="ECO:0000313" key="4">
    <source>
        <dbReference type="Proteomes" id="UP001379533"/>
    </source>
</evidence>
<evidence type="ECO:0000259" key="2">
    <source>
        <dbReference type="PROSITE" id="PS50943"/>
    </source>
</evidence>
<evidence type="ECO:0000313" key="3">
    <source>
        <dbReference type="EMBL" id="WXA97154.1"/>
    </source>
</evidence>
<dbReference type="Pfam" id="PF01381">
    <property type="entry name" value="HTH_3"/>
    <property type="match status" value="1"/>
</dbReference>
<dbReference type="SMART" id="SM00530">
    <property type="entry name" value="HTH_XRE"/>
    <property type="match status" value="1"/>
</dbReference>
<sequence>MPDSPAEPRDSEVAHPDASADLTPIVGANLRRLRVKRGLSLERLAKQSGVSRAMLGQIELGQSTPTINVLWKISLALDVPFSSLLGGAGVTPTVSLLPQARARMLMSRDGTFKSRALFPFDTRRAVEFYELRLSAHGIEDANPHPPGTTENLVVQAGVLRLTVDRESYTLNTGDAVYFEADRPHIYENPGDVETVMYLVMTYARDDR</sequence>
<dbReference type="InterPro" id="IPR014710">
    <property type="entry name" value="RmlC-like_jellyroll"/>
</dbReference>
<feature type="domain" description="HTH cro/C1-type" evidence="2">
    <location>
        <begin position="30"/>
        <end position="84"/>
    </location>
</feature>
<dbReference type="InterPro" id="IPR050807">
    <property type="entry name" value="TransReg_Diox_bact_type"/>
</dbReference>
<dbReference type="PANTHER" id="PTHR46797:SF1">
    <property type="entry name" value="METHYLPHOSPHONATE SYNTHASE"/>
    <property type="match status" value="1"/>
</dbReference>
<dbReference type="InterPro" id="IPR010982">
    <property type="entry name" value="Lambda_DNA-bd_dom_sf"/>
</dbReference>
<gene>
    <name evidence="3" type="ORF">LZC95_09935</name>
</gene>
<dbReference type="InterPro" id="IPR011051">
    <property type="entry name" value="RmlC_Cupin_sf"/>
</dbReference>
<accession>A0ABZ2KEZ6</accession>
<dbReference type="PROSITE" id="PS50943">
    <property type="entry name" value="HTH_CROC1"/>
    <property type="match status" value="1"/>
</dbReference>
<dbReference type="RefSeq" id="WP_394847769.1">
    <property type="nucleotide sequence ID" value="NZ_CP089982.1"/>
</dbReference>
<dbReference type="CDD" id="cd00093">
    <property type="entry name" value="HTH_XRE"/>
    <property type="match status" value="1"/>
</dbReference>
<dbReference type="SUPFAM" id="SSF51182">
    <property type="entry name" value="RmlC-like cupins"/>
    <property type="match status" value="1"/>
</dbReference>
<reference evidence="3 4" key="1">
    <citation type="submission" date="2021-12" db="EMBL/GenBank/DDBJ databases">
        <title>Discovery of the Pendulisporaceae a myxobacterial family with distinct sporulation behavior and unique specialized metabolism.</title>
        <authorList>
            <person name="Garcia R."/>
            <person name="Popoff A."/>
            <person name="Bader C.D."/>
            <person name="Loehr J."/>
            <person name="Walesch S."/>
            <person name="Walt C."/>
            <person name="Boldt J."/>
            <person name="Bunk B."/>
            <person name="Haeckl F.J.F.P.J."/>
            <person name="Gunesch A.P."/>
            <person name="Birkelbach J."/>
            <person name="Nuebel U."/>
            <person name="Pietschmann T."/>
            <person name="Bach T."/>
            <person name="Mueller R."/>
        </authorList>
    </citation>
    <scope>NUCLEOTIDE SEQUENCE [LARGE SCALE GENOMIC DNA]</scope>
    <source>
        <strain evidence="3 4">MSr12523</strain>
    </source>
</reference>